<evidence type="ECO:0000313" key="2">
    <source>
        <dbReference type="Proteomes" id="UP001163324"/>
    </source>
</evidence>
<dbReference type="Proteomes" id="UP001163324">
    <property type="component" value="Chromosome 1"/>
</dbReference>
<reference evidence="1" key="1">
    <citation type="submission" date="2022-10" db="EMBL/GenBank/DDBJ databases">
        <title>Complete Genome of Trichothecium roseum strain YXFP-22015, a Plant Pathogen Isolated from Citrus.</title>
        <authorList>
            <person name="Wang Y."/>
            <person name="Zhu L."/>
        </authorList>
    </citation>
    <scope>NUCLEOTIDE SEQUENCE</scope>
    <source>
        <strain evidence="1">YXFP-22015</strain>
    </source>
</reference>
<name>A0ACC0VB70_9HYPO</name>
<sequence length="179" mass="19091">MFSLGKISGAATLLAGLASAQNFRVVGEVYNGTPGDIWSLRTYYADGEVYMGQVIPDEVTTALNYTIPDWSGTAPNVVVAAVEPDTLPEGTFIAINNATGAADAVKIAHDEASLGEGEWVKEWLRYGTRMIPRNAGGESSTETGFFLEETSAQGTFKVKWRTPGQGGEDSQVVRLLAVL</sequence>
<keyword evidence="2" id="KW-1185">Reference proteome</keyword>
<gene>
    <name evidence="1" type="ORF">N3K66_000216</name>
</gene>
<evidence type="ECO:0000313" key="1">
    <source>
        <dbReference type="EMBL" id="KAI9903687.1"/>
    </source>
</evidence>
<comment type="caution">
    <text evidence="1">The sequence shown here is derived from an EMBL/GenBank/DDBJ whole genome shotgun (WGS) entry which is preliminary data.</text>
</comment>
<organism evidence="1 2">
    <name type="scientific">Trichothecium roseum</name>
    <dbReference type="NCBI Taxonomy" id="47278"/>
    <lineage>
        <taxon>Eukaryota</taxon>
        <taxon>Fungi</taxon>
        <taxon>Dikarya</taxon>
        <taxon>Ascomycota</taxon>
        <taxon>Pezizomycotina</taxon>
        <taxon>Sordariomycetes</taxon>
        <taxon>Hypocreomycetidae</taxon>
        <taxon>Hypocreales</taxon>
        <taxon>Hypocreales incertae sedis</taxon>
        <taxon>Trichothecium</taxon>
    </lineage>
</organism>
<accession>A0ACC0VB70</accession>
<protein>
    <submittedName>
        <fullName evidence="1">Uncharacterized protein</fullName>
    </submittedName>
</protein>
<proteinExistence type="predicted"/>
<dbReference type="EMBL" id="CM047940">
    <property type="protein sequence ID" value="KAI9903687.1"/>
    <property type="molecule type" value="Genomic_DNA"/>
</dbReference>